<dbReference type="PANTHER" id="PTHR45641">
    <property type="entry name" value="TETRATRICOPEPTIDE REPEAT PROTEIN (AFU_ORTHOLOGUE AFUA_6G03870)"/>
    <property type="match status" value="1"/>
</dbReference>
<organism evidence="4 5">
    <name type="scientific">Rotaria magnacalcarata</name>
    <dbReference type="NCBI Taxonomy" id="392030"/>
    <lineage>
        <taxon>Eukaryota</taxon>
        <taxon>Metazoa</taxon>
        <taxon>Spiralia</taxon>
        <taxon>Gnathifera</taxon>
        <taxon>Rotifera</taxon>
        <taxon>Eurotatoria</taxon>
        <taxon>Bdelloidea</taxon>
        <taxon>Philodinida</taxon>
        <taxon>Philodinidae</taxon>
        <taxon>Rotaria</taxon>
    </lineage>
</organism>
<dbReference type="PROSITE" id="PS50005">
    <property type="entry name" value="TPR"/>
    <property type="match status" value="3"/>
</dbReference>
<dbReference type="Proteomes" id="UP000663887">
    <property type="component" value="Unassembled WGS sequence"/>
</dbReference>
<evidence type="ECO:0000256" key="1">
    <source>
        <dbReference type="ARBA" id="ARBA00022737"/>
    </source>
</evidence>
<feature type="repeat" description="TPR" evidence="3">
    <location>
        <begin position="537"/>
        <end position="570"/>
    </location>
</feature>
<dbReference type="InterPro" id="IPR011990">
    <property type="entry name" value="TPR-like_helical_dom_sf"/>
</dbReference>
<feature type="repeat" description="TPR" evidence="3">
    <location>
        <begin position="453"/>
        <end position="486"/>
    </location>
</feature>
<dbReference type="Gene3D" id="3.90.176.10">
    <property type="entry name" value="Toxin ADP-ribosyltransferase, Chain A, domain 1"/>
    <property type="match status" value="1"/>
</dbReference>
<protein>
    <submittedName>
        <fullName evidence="4">Uncharacterized protein</fullName>
    </submittedName>
</protein>
<sequence>MIIWLDPNLNQSDDDEQTRTVIMHLRCIVNCVETFVDFDRCINYITEIKDEEFFLIVSGLLDDHIIILISEMTNLLAIYLLRYSNQSDYERLAQQCNKVKGNFTCIESLCGVLKKDVNHFEKDLTPISTITFSAITNMNELEPSFMYSQLLKEILLESEYEDKNETDFVQFCRLLYDNNRHELPTIEGFERNYTPKSSIWWYTRGCFIYAMINKALRTQNIHVIMKMGFFVRDLHRQIEVFYRHANHCSPFAVYRGQGLLHSEFEKMKKNKHGLVSFNSFLSTSTDRKVAYLYADSAAQNPNMMGILFRVEIDPSISTVPFTSLNNISYFGDTEKEILFSIHTIFRMTSIEQIESRLWQINLMLTDDNDQQLILLKENIGKVTQGPTWLHRMAQLMYYMGEFDKVEETFTSLRETTSLDNCQLVAEIHHQLGYINEKKDNLVAAFSHYQQSFAVVYAAISTVRQKQGNIKEAVKYLQQALEIDSIALESDPVTIGTRYNNIGLLLKEQGKTEEALKNFEHALGIYLEHLPPRHPSLATIYNNIGLVHRSMGENAKTLNYYEKTLGVRQKSLPPNHPLLAQIHGNVVCVLNDLRQTKSAIEHPERAVDINCAAFGTRFLLRVDSRAELLLHRLHHHISFLFDYIHLFTMSATAANCSDTANAISQDDELYMFHAARQNGRRNALPDLGAQFTPVDTTIGNGDVDQITPHFQSMSIKS</sequence>
<evidence type="ECO:0000313" key="5">
    <source>
        <dbReference type="Proteomes" id="UP000663887"/>
    </source>
</evidence>
<dbReference type="AlphaFoldDB" id="A0A816N1F0"/>
<dbReference type="Pfam" id="PF13424">
    <property type="entry name" value="TPR_12"/>
    <property type="match status" value="2"/>
</dbReference>
<dbReference type="PANTHER" id="PTHR45641:SF19">
    <property type="entry name" value="NEPHROCYSTIN-3"/>
    <property type="match status" value="1"/>
</dbReference>
<dbReference type="Gene3D" id="1.25.40.10">
    <property type="entry name" value="Tetratricopeptide repeat domain"/>
    <property type="match status" value="1"/>
</dbReference>
<proteinExistence type="predicted"/>
<gene>
    <name evidence="4" type="ORF">XDN619_LOCUS4087</name>
</gene>
<dbReference type="InterPro" id="IPR019734">
    <property type="entry name" value="TPR_rpt"/>
</dbReference>
<keyword evidence="2 3" id="KW-0802">TPR repeat</keyword>
<dbReference type="SMART" id="SM00028">
    <property type="entry name" value="TPR"/>
    <property type="match status" value="3"/>
</dbReference>
<dbReference type="SUPFAM" id="SSF48452">
    <property type="entry name" value="TPR-like"/>
    <property type="match status" value="1"/>
</dbReference>
<comment type="caution">
    <text evidence="4">The sequence shown here is derived from an EMBL/GenBank/DDBJ whole genome shotgun (WGS) entry which is preliminary data.</text>
</comment>
<dbReference type="SUPFAM" id="SSF56399">
    <property type="entry name" value="ADP-ribosylation"/>
    <property type="match status" value="1"/>
</dbReference>
<evidence type="ECO:0000313" key="4">
    <source>
        <dbReference type="EMBL" id="CAF2017155.1"/>
    </source>
</evidence>
<reference evidence="4" key="1">
    <citation type="submission" date="2021-02" db="EMBL/GenBank/DDBJ databases">
        <authorList>
            <person name="Nowell W R."/>
        </authorList>
    </citation>
    <scope>NUCLEOTIDE SEQUENCE</scope>
</reference>
<name>A0A816N1F0_9BILA</name>
<dbReference type="EMBL" id="CAJNRG010000733">
    <property type="protein sequence ID" value="CAF2017155.1"/>
    <property type="molecule type" value="Genomic_DNA"/>
</dbReference>
<accession>A0A816N1F0</accession>
<evidence type="ECO:0000256" key="3">
    <source>
        <dbReference type="PROSITE-ProRule" id="PRU00339"/>
    </source>
</evidence>
<feature type="repeat" description="TPR" evidence="3">
    <location>
        <begin position="495"/>
        <end position="528"/>
    </location>
</feature>
<keyword evidence="1" id="KW-0677">Repeat</keyword>
<evidence type="ECO:0000256" key="2">
    <source>
        <dbReference type="ARBA" id="ARBA00022803"/>
    </source>
</evidence>